<dbReference type="RefSeq" id="WP_181677917.1">
    <property type="nucleotide sequence ID" value="NZ_JABJVM010000029.1"/>
</dbReference>
<dbReference type="AlphaFoldDB" id="A0A7W1YHM8"/>
<dbReference type="Proteomes" id="UP000548787">
    <property type="component" value="Unassembled WGS sequence"/>
</dbReference>
<comment type="caution">
    <text evidence="1">The sequence shown here is derived from an EMBL/GenBank/DDBJ whole genome shotgun (WGS) entry which is preliminary data.</text>
</comment>
<reference evidence="1 2" key="1">
    <citation type="submission" date="2020-05" db="EMBL/GenBank/DDBJ databases">
        <authorList>
            <person name="Carlin C.R."/>
        </authorList>
    </citation>
    <scope>NUCLEOTIDE SEQUENCE [LARGE SCALE GENOMIC DNA]</scope>
    <source>
        <strain evidence="1 2">FSL W9-0585</strain>
    </source>
</reference>
<evidence type="ECO:0008006" key="3">
    <source>
        <dbReference type="Google" id="ProtNLM"/>
    </source>
</evidence>
<evidence type="ECO:0000313" key="1">
    <source>
        <dbReference type="EMBL" id="MBA3927856.1"/>
    </source>
</evidence>
<organism evidence="1 2">
    <name type="scientific">Listeria rustica</name>
    <dbReference type="NCBI Taxonomy" id="2713503"/>
    <lineage>
        <taxon>Bacteria</taxon>
        <taxon>Bacillati</taxon>
        <taxon>Bacillota</taxon>
        <taxon>Bacilli</taxon>
        <taxon>Bacillales</taxon>
        <taxon>Listeriaceae</taxon>
        <taxon>Listeria</taxon>
    </lineage>
</organism>
<name>A0A7W1YHM8_9LIST</name>
<protein>
    <recommendedName>
        <fullName evidence="3">Right handed beta helix domain-containing protein</fullName>
    </recommendedName>
</protein>
<dbReference type="SMART" id="SM00710">
    <property type="entry name" value="PbH1"/>
    <property type="match status" value="9"/>
</dbReference>
<dbReference type="InterPro" id="IPR011050">
    <property type="entry name" value="Pectin_lyase_fold/virulence"/>
</dbReference>
<accession>A0A7W1YHM8</accession>
<dbReference type="Gene3D" id="2.160.20.10">
    <property type="entry name" value="Single-stranded right-handed beta-helix, Pectin lyase-like"/>
    <property type="match status" value="1"/>
</dbReference>
<dbReference type="InterPro" id="IPR006626">
    <property type="entry name" value="PbH1"/>
</dbReference>
<proteinExistence type="predicted"/>
<reference evidence="1 2" key="2">
    <citation type="submission" date="2020-08" db="EMBL/GenBank/DDBJ databases">
        <title>Listeria ohnekaius sp. nov. and Listeria portnoyii sp. nov. isolated from non-agricultural and natural environments.</title>
        <authorList>
            <person name="Weller D."/>
            <person name="Belias A.M."/>
            <person name="Liao J."/>
            <person name="Guo S."/>
            <person name="Orsi R.H."/>
            <person name="Wiedmann M."/>
        </authorList>
    </citation>
    <scope>NUCLEOTIDE SEQUENCE [LARGE SCALE GENOMIC DNA]</scope>
    <source>
        <strain evidence="1 2">FSL W9-0585</strain>
    </source>
</reference>
<sequence>MVNRLKESLVTMEERASEDTVIKYYTNGKLESKVYIIPALSTPKEVSSYIAGSLNIAVKNKFTCVQLPAGKYELDNTVHVPGGMTLEGTRDENGNNLTTLTVPMMNDAGTVHRLNKLALVTADSGIDSSNTTIRRIILDGRWDAESNILIDGHRGIFLSPFPQSKKRGDGYYKDAERKHDITIEDMTIRNFGGSGIYMDFVNNVNIGELGSEQNEKSNRIENIGYGGVIGYSIDNVCVSNTWISDIGLAGKQAYGIAVSWQKGTTDENQLANNDRSRFADTAEGESLWKETPYVNGYYPSRNVKIVNNIIMNNASWEALDTHSGKNISFIGNRIMGVRFPIVLGGMEYDGGAISAYPPEDIDISENVINNKEDIKKYNPKPIPSERGIAANGAQFNDLLKESIGFLKGLTIKKNEVNNIQAVKNTQGGIGIHVTFRACIIGNHINNTKFNGLALLSSNKKTVLQNNTITSIQEAKANEMSVCIGIRGSHNNGNTSNTYSSEPLTSEGTSIMNNKLDVGGQNKNIAEIYQNPASISNMLNFI</sequence>
<dbReference type="InterPro" id="IPR012334">
    <property type="entry name" value="Pectin_lyas_fold"/>
</dbReference>
<keyword evidence="2" id="KW-1185">Reference proteome</keyword>
<gene>
    <name evidence="1" type="ORF">HPK16_16075</name>
</gene>
<dbReference type="SUPFAM" id="SSF51126">
    <property type="entry name" value="Pectin lyase-like"/>
    <property type="match status" value="1"/>
</dbReference>
<dbReference type="EMBL" id="JABJVM010000029">
    <property type="protein sequence ID" value="MBA3927856.1"/>
    <property type="molecule type" value="Genomic_DNA"/>
</dbReference>
<evidence type="ECO:0000313" key="2">
    <source>
        <dbReference type="Proteomes" id="UP000548787"/>
    </source>
</evidence>